<dbReference type="Gene3D" id="3.30.70.1520">
    <property type="entry name" value="Heterotetrameric sarcosine oxidase"/>
    <property type="match status" value="1"/>
</dbReference>
<evidence type="ECO:0000313" key="1">
    <source>
        <dbReference type="EMBL" id="CUJ91820.1"/>
    </source>
</evidence>
<dbReference type="Proteomes" id="UP000051870">
    <property type="component" value="Unassembled WGS sequence"/>
</dbReference>
<dbReference type="GeneID" id="83880468"/>
<name>A0A0P1I5U3_9RHOB</name>
<keyword evidence="2" id="KW-1185">Reference proteome</keyword>
<dbReference type="SUPFAM" id="SSF103025">
    <property type="entry name" value="Folate-binding domain"/>
    <property type="match status" value="1"/>
</dbReference>
<dbReference type="Gene3D" id="3.30.1360.120">
    <property type="entry name" value="Probable tRNA modification gtpase trme, domain 1"/>
    <property type="match status" value="1"/>
</dbReference>
<dbReference type="STRING" id="1715693.PH7735_01412"/>
<proteinExistence type="predicted"/>
<protein>
    <submittedName>
        <fullName evidence="1">Sarcosine oxidase, gamma subunit family</fullName>
    </submittedName>
</protein>
<organism evidence="1 2">
    <name type="scientific">Shimia thalassica</name>
    <dbReference type="NCBI Taxonomy" id="1715693"/>
    <lineage>
        <taxon>Bacteria</taxon>
        <taxon>Pseudomonadati</taxon>
        <taxon>Pseudomonadota</taxon>
        <taxon>Alphaproteobacteria</taxon>
        <taxon>Rhodobacterales</taxon>
        <taxon>Roseobacteraceae</taxon>
    </lineage>
</organism>
<dbReference type="AlphaFoldDB" id="A0A0P1I5U3"/>
<dbReference type="InterPro" id="IPR027266">
    <property type="entry name" value="TrmE/GcvT-like"/>
</dbReference>
<sequence length="183" mass="19547">MAELLAKSPCDGLLPVTHGSVTLSEMDMTHLTSVAPYKGRDADVSDTLKQAHGMAFPAPNRATGKEGARAVWFGRGQAMLIGPFPDAALSADAAVSDQSDAWALVRLEGADCENVLARLVPVDLRQSVFKRGHTVRTQLQHMTVSITRTGDNAFLIMTFRSMAKTLVHDLETAMQGVAARGTG</sequence>
<dbReference type="EMBL" id="CYTW01000001">
    <property type="protein sequence ID" value="CUJ91820.1"/>
    <property type="molecule type" value="Genomic_DNA"/>
</dbReference>
<accession>A0A0P1I5U3</accession>
<gene>
    <name evidence="1" type="ORF">PH7735_01412</name>
</gene>
<reference evidence="2" key="1">
    <citation type="submission" date="2015-09" db="EMBL/GenBank/DDBJ databases">
        <authorList>
            <person name="Rodrigo-Torres Lidia"/>
            <person name="Arahal R.David."/>
        </authorList>
    </citation>
    <scope>NUCLEOTIDE SEQUENCE [LARGE SCALE GENOMIC DNA]</scope>
    <source>
        <strain evidence="2">CECT 7735</strain>
    </source>
</reference>
<dbReference type="RefSeq" id="WP_058311183.1">
    <property type="nucleotide sequence ID" value="NZ_CYTW01000001.1"/>
</dbReference>
<evidence type="ECO:0000313" key="2">
    <source>
        <dbReference type="Proteomes" id="UP000051870"/>
    </source>
</evidence>